<dbReference type="AlphaFoldDB" id="A0AAD3SZK4"/>
<feature type="domain" description="Gnk2-homologous" evidence="5">
    <location>
        <begin position="132"/>
        <end position="243"/>
    </location>
</feature>
<name>A0AAD3SZK4_NEPGR</name>
<evidence type="ECO:0000313" key="6">
    <source>
        <dbReference type="EMBL" id="GMH19472.1"/>
    </source>
</evidence>
<dbReference type="PROSITE" id="PS51473">
    <property type="entry name" value="GNK2"/>
    <property type="match status" value="2"/>
</dbReference>
<protein>
    <recommendedName>
        <fullName evidence="5">Gnk2-homologous domain-containing protein</fullName>
    </recommendedName>
</protein>
<accession>A0AAD3SZK4</accession>
<feature type="transmembrane region" description="Helical" evidence="3">
    <location>
        <begin position="280"/>
        <end position="304"/>
    </location>
</feature>
<comment type="caution">
    <text evidence="6">The sequence shown here is derived from an EMBL/GenBank/DDBJ whole genome shotgun (WGS) entry which is preliminary data.</text>
</comment>
<dbReference type="EMBL" id="BSYO01000020">
    <property type="protein sequence ID" value="GMH19472.1"/>
    <property type="molecule type" value="Genomic_DNA"/>
</dbReference>
<dbReference type="CDD" id="cd23509">
    <property type="entry name" value="Gnk2-like"/>
    <property type="match status" value="2"/>
</dbReference>
<keyword evidence="3" id="KW-0812">Transmembrane</keyword>
<evidence type="ECO:0000256" key="2">
    <source>
        <dbReference type="ARBA" id="ARBA00022737"/>
    </source>
</evidence>
<sequence length="362" mass="39997">MADLRTFLLIVVFSFQLAITSAQPIMLYNFSCLDKLVHSQSHMYQDNLARLLRNLNSTDSRFNNSTMGESPDQVYGLYLCRGDVTEKICRSCVDNATSTIVNNCPSSASALIFYDNCMLRYSNASFFGKLDEWPIVYMYDIYNITGTSVGSFDGVVNDTLNNIAMTAAMGDRLGQKFATMETNYTADNRTLYALEQCTPDLSSGNCYTCLADCIARLPSCCGGKRGGRVLFPSCNIRYEIYPFYANAAAPAPAPAPAPPPPPAAPHRPPPAIGKKKISTAIITGATVATVGFVLLFAMAVVYFIRRKAKNRTDASYFKLVDIASLIAESLNTILALFKLQLIIFPTRIRSAKEDSVWYIREY</sequence>
<evidence type="ECO:0000313" key="7">
    <source>
        <dbReference type="Proteomes" id="UP001279734"/>
    </source>
</evidence>
<dbReference type="PANTHER" id="PTHR32099">
    <property type="entry name" value="CYSTEINE-RICH REPEAT SECRETORY PROTEIN"/>
    <property type="match status" value="1"/>
</dbReference>
<feature type="domain" description="Gnk2-homologous" evidence="5">
    <location>
        <begin position="26"/>
        <end position="126"/>
    </location>
</feature>
<dbReference type="PANTHER" id="PTHR32099:SF42">
    <property type="entry name" value="CYSTEINE-RICH RECEPTOR-LIKE PROTEIN KINASE 9-RELATED"/>
    <property type="match status" value="1"/>
</dbReference>
<dbReference type="InterPro" id="IPR002902">
    <property type="entry name" value="GNK2"/>
</dbReference>
<evidence type="ECO:0000256" key="3">
    <source>
        <dbReference type="SAM" id="Phobius"/>
    </source>
</evidence>
<keyword evidence="7" id="KW-1185">Reference proteome</keyword>
<dbReference type="InterPro" id="IPR038408">
    <property type="entry name" value="GNK2_sf"/>
</dbReference>
<keyword evidence="1 4" id="KW-0732">Signal</keyword>
<keyword evidence="3" id="KW-1133">Transmembrane helix</keyword>
<feature type="signal peptide" evidence="4">
    <location>
        <begin position="1"/>
        <end position="22"/>
    </location>
</feature>
<gene>
    <name evidence="6" type="ORF">Nepgr_021313</name>
</gene>
<keyword evidence="3" id="KW-0472">Membrane</keyword>
<dbReference type="Gene3D" id="3.30.430.20">
    <property type="entry name" value="Gnk2 domain, C-X8-C-X2-C motif"/>
    <property type="match status" value="2"/>
</dbReference>
<feature type="chain" id="PRO_5042080647" description="Gnk2-homologous domain-containing protein" evidence="4">
    <location>
        <begin position="23"/>
        <end position="362"/>
    </location>
</feature>
<proteinExistence type="predicted"/>
<dbReference type="Pfam" id="PF01657">
    <property type="entry name" value="Stress-antifung"/>
    <property type="match status" value="2"/>
</dbReference>
<evidence type="ECO:0000256" key="1">
    <source>
        <dbReference type="ARBA" id="ARBA00022729"/>
    </source>
</evidence>
<dbReference type="FunFam" id="3.30.430.20:FF:000002">
    <property type="entry name" value="Cysteine-rich receptor-like protein kinase 10"/>
    <property type="match status" value="1"/>
</dbReference>
<keyword evidence="2" id="KW-0677">Repeat</keyword>
<dbReference type="Proteomes" id="UP001279734">
    <property type="component" value="Unassembled WGS sequence"/>
</dbReference>
<organism evidence="6 7">
    <name type="scientific">Nepenthes gracilis</name>
    <name type="common">Slender pitcher plant</name>
    <dbReference type="NCBI Taxonomy" id="150966"/>
    <lineage>
        <taxon>Eukaryota</taxon>
        <taxon>Viridiplantae</taxon>
        <taxon>Streptophyta</taxon>
        <taxon>Embryophyta</taxon>
        <taxon>Tracheophyta</taxon>
        <taxon>Spermatophyta</taxon>
        <taxon>Magnoliopsida</taxon>
        <taxon>eudicotyledons</taxon>
        <taxon>Gunneridae</taxon>
        <taxon>Pentapetalae</taxon>
        <taxon>Caryophyllales</taxon>
        <taxon>Nepenthaceae</taxon>
        <taxon>Nepenthes</taxon>
    </lineage>
</organism>
<reference evidence="6" key="1">
    <citation type="submission" date="2023-05" db="EMBL/GenBank/DDBJ databases">
        <title>Nepenthes gracilis genome sequencing.</title>
        <authorList>
            <person name="Fukushima K."/>
        </authorList>
    </citation>
    <scope>NUCLEOTIDE SEQUENCE</scope>
    <source>
        <strain evidence="6">SING2019-196</strain>
    </source>
</reference>
<evidence type="ECO:0000256" key="4">
    <source>
        <dbReference type="SAM" id="SignalP"/>
    </source>
</evidence>
<evidence type="ECO:0000259" key="5">
    <source>
        <dbReference type="PROSITE" id="PS51473"/>
    </source>
</evidence>